<reference evidence="5" key="1">
    <citation type="submission" date="2020-10" db="EMBL/GenBank/DDBJ databases">
        <title>Chromosome-scale genome assembly of the Allis shad, Alosa alosa.</title>
        <authorList>
            <person name="Margot Z."/>
            <person name="Christophe K."/>
            <person name="Cabau C."/>
            <person name="Louis A."/>
            <person name="Berthelot C."/>
            <person name="Parey E."/>
            <person name="Roest Crollius H."/>
            <person name="Montfort J."/>
            <person name="Robinson-Rechavi M."/>
            <person name="Bucao C."/>
            <person name="Bouchez O."/>
            <person name="Gislard M."/>
            <person name="Lluch J."/>
            <person name="Milhes M."/>
            <person name="Lampietro C."/>
            <person name="Lopez Roques C."/>
            <person name="Donnadieu C."/>
            <person name="Braasch I."/>
            <person name="Desvignes T."/>
            <person name="Postlethwait J."/>
            <person name="Bobe J."/>
            <person name="Guiguen Y."/>
        </authorList>
    </citation>
    <scope>NUCLEOTIDE SEQUENCE</scope>
    <source>
        <strain evidence="5">M-15738</strain>
        <tissue evidence="5">Blood</tissue>
    </source>
</reference>
<dbReference type="InterPro" id="IPR007110">
    <property type="entry name" value="Ig-like_dom"/>
</dbReference>
<evidence type="ECO:0000259" key="4">
    <source>
        <dbReference type="PROSITE" id="PS50835"/>
    </source>
</evidence>
<feature type="domain" description="Ig-like" evidence="4">
    <location>
        <begin position="29"/>
        <end position="99"/>
    </location>
</feature>
<evidence type="ECO:0000256" key="1">
    <source>
        <dbReference type="SAM" id="MobiDB-lite"/>
    </source>
</evidence>
<dbReference type="EMBL" id="JADWDJ010000013">
    <property type="protein sequence ID" value="KAG5271113.1"/>
    <property type="molecule type" value="Genomic_DNA"/>
</dbReference>
<name>A0AAV6G7K8_9TELE</name>
<feature type="chain" id="PRO_5043663842" description="Ig-like domain-containing protein" evidence="3">
    <location>
        <begin position="19"/>
        <end position="364"/>
    </location>
</feature>
<feature type="region of interest" description="Disordered" evidence="1">
    <location>
        <begin position="217"/>
        <end position="245"/>
    </location>
</feature>
<keyword evidence="2" id="KW-0472">Membrane</keyword>
<dbReference type="InterPro" id="IPR036179">
    <property type="entry name" value="Ig-like_dom_sf"/>
</dbReference>
<evidence type="ECO:0000256" key="3">
    <source>
        <dbReference type="SAM" id="SignalP"/>
    </source>
</evidence>
<keyword evidence="3" id="KW-0732">Signal</keyword>
<feature type="transmembrane region" description="Helical" evidence="2">
    <location>
        <begin position="277"/>
        <end position="296"/>
    </location>
</feature>
<dbReference type="InterPro" id="IPR013783">
    <property type="entry name" value="Ig-like_fold"/>
</dbReference>
<protein>
    <recommendedName>
        <fullName evidence="4">Ig-like domain-containing protein</fullName>
    </recommendedName>
</protein>
<evidence type="ECO:0000256" key="2">
    <source>
        <dbReference type="SAM" id="Phobius"/>
    </source>
</evidence>
<dbReference type="InterPro" id="IPR003599">
    <property type="entry name" value="Ig_sub"/>
</dbReference>
<gene>
    <name evidence="5" type="ORF">AALO_G00176030</name>
</gene>
<keyword evidence="2" id="KW-0812">Transmembrane</keyword>
<dbReference type="Proteomes" id="UP000823561">
    <property type="component" value="Chromosome 13"/>
</dbReference>
<comment type="caution">
    <text evidence="5">The sequence shown here is derived from an EMBL/GenBank/DDBJ whole genome shotgun (WGS) entry which is preliminary data.</text>
</comment>
<feature type="signal peptide" evidence="3">
    <location>
        <begin position="1"/>
        <end position="18"/>
    </location>
</feature>
<dbReference type="SUPFAM" id="SSF48726">
    <property type="entry name" value="Immunoglobulin"/>
    <property type="match status" value="2"/>
</dbReference>
<dbReference type="PROSITE" id="PS50835">
    <property type="entry name" value="IG_LIKE"/>
    <property type="match status" value="1"/>
</dbReference>
<organism evidence="5 6">
    <name type="scientific">Alosa alosa</name>
    <name type="common">allis shad</name>
    <dbReference type="NCBI Taxonomy" id="278164"/>
    <lineage>
        <taxon>Eukaryota</taxon>
        <taxon>Metazoa</taxon>
        <taxon>Chordata</taxon>
        <taxon>Craniata</taxon>
        <taxon>Vertebrata</taxon>
        <taxon>Euteleostomi</taxon>
        <taxon>Actinopterygii</taxon>
        <taxon>Neopterygii</taxon>
        <taxon>Teleostei</taxon>
        <taxon>Clupei</taxon>
        <taxon>Clupeiformes</taxon>
        <taxon>Clupeoidei</taxon>
        <taxon>Clupeidae</taxon>
        <taxon>Alosa</taxon>
    </lineage>
</organism>
<dbReference type="AlphaFoldDB" id="A0AAV6G7K8"/>
<keyword evidence="2" id="KW-1133">Transmembrane helix</keyword>
<feature type="compositionally biased region" description="Acidic residues" evidence="1">
    <location>
        <begin position="228"/>
        <end position="244"/>
    </location>
</feature>
<accession>A0AAV6G7K8</accession>
<dbReference type="Gene3D" id="2.60.40.10">
    <property type="entry name" value="Immunoglobulins"/>
    <property type="match status" value="1"/>
</dbReference>
<keyword evidence="6" id="KW-1185">Reference proteome</keyword>
<sequence>MLVALVCYTSLMLAATLASSEVGLLAIPGQNVSISCSCPNGKCPNQMIRWIRMYSNGSVEFSETFCNQQRCLLQSNNATGTAYLTLLRVVTVDSALYYCGEKLWTHLDFSGKGTFLVVLEEDVVGESRTEVTLLTEQRSSGHADLRCRVSGLRVPWADVVWRSTRGTPRTLKNITWVSQQNDGGFSVWSQIHLPETPGRAVFSDAQYYDEVHEADELFGTPDHGPLPQEEEEEEEEEEGEEEENREWWCEVQFGPKLTLRSESFVFKQRKDERDWCLVVLYSSLAICVLCVLVLLIRSYSCLHQQCSGPTPTPDQFTSEEAEVTYTHLRFEISSGPGSQQSRGTKACLDRALSTSVIYTAVDPQ</sequence>
<dbReference type="SMART" id="SM00409">
    <property type="entry name" value="IG"/>
    <property type="match status" value="1"/>
</dbReference>
<evidence type="ECO:0000313" key="5">
    <source>
        <dbReference type="EMBL" id="KAG5271113.1"/>
    </source>
</evidence>
<evidence type="ECO:0000313" key="6">
    <source>
        <dbReference type="Proteomes" id="UP000823561"/>
    </source>
</evidence>
<proteinExistence type="predicted"/>